<proteinExistence type="predicted"/>
<reference evidence="3" key="1">
    <citation type="journal article" date="2023" name="Commun. Biol.">
        <title>Genome analysis of Parmales, the sister group of diatoms, reveals the evolutionary specialization of diatoms from phago-mixotrophs to photoautotrophs.</title>
        <authorList>
            <person name="Ban H."/>
            <person name="Sato S."/>
            <person name="Yoshikawa S."/>
            <person name="Yamada K."/>
            <person name="Nakamura Y."/>
            <person name="Ichinomiya M."/>
            <person name="Sato N."/>
            <person name="Blanc-Mathieu R."/>
            <person name="Endo H."/>
            <person name="Kuwata A."/>
            <person name="Ogata H."/>
        </authorList>
    </citation>
    <scope>NUCLEOTIDE SEQUENCE [LARGE SCALE GENOMIC DNA]</scope>
    <source>
        <strain evidence="3">NIES 3699</strain>
    </source>
</reference>
<evidence type="ECO:0000313" key="3">
    <source>
        <dbReference type="Proteomes" id="UP001165160"/>
    </source>
</evidence>
<feature type="domain" description="Uroporphyrinogen decarboxylase (URO-D)" evidence="1">
    <location>
        <begin position="2"/>
        <end position="264"/>
    </location>
</feature>
<dbReference type="Pfam" id="PF01208">
    <property type="entry name" value="URO-D"/>
    <property type="match status" value="1"/>
</dbReference>
<evidence type="ECO:0000259" key="1">
    <source>
        <dbReference type="Pfam" id="PF01208"/>
    </source>
</evidence>
<gene>
    <name evidence="2" type="ORF">TrVE_jg8259</name>
</gene>
<sequence length="268" mass="29913">MPGGVGIQVPSPLKSVSDVVRMSEEIEERGVESIVEELEYVFESVREINRKIDEEGLDVPLLGFSASPYTLFYYMVGGSSKKNQDIGSHYLKNHPSETKRLLKQLNVIVNAYVSKQVEAGAKAVQIFEALGGTLSGSEFRDVCLPILKELAEMFKRDNDVPVMIFARDQCGFNRELEEYYDGVTIDTNYDLEEVKGLKGVVQGGFKPEILIGENNEENRGRIRKAVEEMFEKVEGGKYIANLGEGMGGKENVELVQVFLDTVREVSGR</sequence>
<protein>
    <recommendedName>
        <fullName evidence="1">Uroporphyrinogen decarboxylase (URO-D) domain-containing protein</fullName>
    </recommendedName>
</protein>
<dbReference type="PANTHER" id="PTHR21091">
    <property type="entry name" value="METHYLTETRAHYDROFOLATE:HOMOCYSTEINE METHYLTRANSFERASE RELATED"/>
    <property type="match status" value="1"/>
</dbReference>
<dbReference type="EMBL" id="BRXX01000161">
    <property type="protein sequence ID" value="GMH94969.1"/>
    <property type="molecule type" value="Genomic_DNA"/>
</dbReference>
<name>A0A9W7EWB3_9STRA</name>
<dbReference type="GO" id="GO:0004853">
    <property type="term" value="F:uroporphyrinogen decarboxylase activity"/>
    <property type="evidence" value="ECO:0007669"/>
    <property type="project" value="InterPro"/>
</dbReference>
<comment type="caution">
    <text evidence="2">The sequence shown here is derived from an EMBL/GenBank/DDBJ whole genome shotgun (WGS) entry which is preliminary data.</text>
</comment>
<keyword evidence="3" id="KW-1185">Reference proteome</keyword>
<organism evidence="2 3">
    <name type="scientific">Triparma verrucosa</name>
    <dbReference type="NCBI Taxonomy" id="1606542"/>
    <lineage>
        <taxon>Eukaryota</taxon>
        <taxon>Sar</taxon>
        <taxon>Stramenopiles</taxon>
        <taxon>Ochrophyta</taxon>
        <taxon>Bolidophyceae</taxon>
        <taxon>Parmales</taxon>
        <taxon>Triparmaceae</taxon>
        <taxon>Triparma</taxon>
    </lineage>
</organism>
<accession>A0A9W7EWB3</accession>
<dbReference type="AlphaFoldDB" id="A0A9W7EWB3"/>
<dbReference type="InterPro" id="IPR038071">
    <property type="entry name" value="UROD/MetE-like_sf"/>
</dbReference>
<dbReference type="SUPFAM" id="SSF51726">
    <property type="entry name" value="UROD/MetE-like"/>
    <property type="match status" value="1"/>
</dbReference>
<dbReference type="PANTHER" id="PTHR21091:SF169">
    <property type="entry name" value="UROPORPHYRINOGEN DECARBOXYLASE"/>
    <property type="match status" value="1"/>
</dbReference>
<dbReference type="GO" id="GO:0005829">
    <property type="term" value="C:cytosol"/>
    <property type="evidence" value="ECO:0007669"/>
    <property type="project" value="TreeGrafter"/>
</dbReference>
<dbReference type="Proteomes" id="UP001165160">
    <property type="component" value="Unassembled WGS sequence"/>
</dbReference>
<dbReference type="GO" id="GO:0006783">
    <property type="term" value="P:heme biosynthetic process"/>
    <property type="evidence" value="ECO:0007669"/>
    <property type="project" value="TreeGrafter"/>
</dbReference>
<dbReference type="Gene3D" id="3.20.20.210">
    <property type="match status" value="1"/>
</dbReference>
<dbReference type="InterPro" id="IPR000257">
    <property type="entry name" value="Uroporphyrinogen_deCOase"/>
</dbReference>
<evidence type="ECO:0000313" key="2">
    <source>
        <dbReference type="EMBL" id="GMH94969.1"/>
    </source>
</evidence>